<protein>
    <submittedName>
        <fullName evidence="1">Uncharacterized protein</fullName>
    </submittedName>
</protein>
<organism evidence="1 2">
    <name type="scientific">Rhododendron molle</name>
    <name type="common">Chinese azalea</name>
    <name type="synonym">Azalea mollis</name>
    <dbReference type="NCBI Taxonomy" id="49168"/>
    <lineage>
        <taxon>Eukaryota</taxon>
        <taxon>Viridiplantae</taxon>
        <taxon>Streptophyta</taxon>
        <taxon>Embryophyta</taxon>
        <taxon>Tracheophyta</taxon>
        <taxon>Spermatophyta</taxon>
        <taxon>Magnoliopsida</taxon>
        <taxon>eudicotyledons</taxon>
        <taxon>Gunneridae</taxon>
        <taxon>Pentapetalae</taxon>
        <taxon>asterids</taxon>
        <taxon>Ericales</taxon>
        <taxon>Ericaceae</taxon>
        <taxon>Ericoideae</taxon>
        <taxon>Rhodoreae</taxon>
        <taxon>Rhododendron</taxon>
    </lineage>
</organism>
<evidence type="ECO:0000313" key="2">
    <source>
        <dbReference type="Proteomes" id="UP001062846"/>
    </source>
</evidence>
<sequence>MMVLFDVLYCGNYLQAYTNELEMEVAQLVEENARLKRQQQQSYLPAASPVPKKHGLHRSSTAPF</sequence>
<reference evidence="1" key="1">
    <citation type="submission" date="2022-02" db="EMBL/GenBank/DDBJ databases">
        <title>Plant Genome Project.</title>
        <authorList>
            <person name="Zhang R.-G."/>
        </authorList>
    </citation>
    <scope>NUCLEOTIDE SEQUENCE</scope>
    <source>
        <strain evidence="1">AT1</strain>
    </source>
</reference>
<evidence type="ECO:0000313" key="1">
    <source>
        <dbReference type="EMBL" id="KAI8541118.1"/>
    </source>
</evidence>
<dbReference type="Proteomes" id="UP001062846">
    <property type="component" value="Chromosome 8"/>
</dbReference>
<name>A0ACC0MLA2_RHOML</name>
<comment type="caution">
    <text evidence="1">The sequence shown here is derived from an EMBL/GenBank/DDBJ whole genome shotgun (WGS) entry which is preliminary data.</text>
</comment>
<keyword evidence="2" id="KW-1185">Reference proteome</keyword>
<gene>
    <name evidence="1" type="ORF">RHMOL_Rhmol08G0037600</name>
</gene>
<proteinExistence type="predicted"/>
<dbReference type="EMBL" id="CM046395">
    <property type="protein sequence ID" value="KAI8541118.1"/>
    <property type="molecule type" value="Genomic_DNA"/>
</dbReference>
<accession>A0ACC0MLA2</accession>